<protein>
    <submittedName>
        <fullName evidence="7">Branched-chain amino acid ABC transporter permease</fullName>
    </submittedName>
</protein>
<dbReference type="GO" id="GO:0015658">
    <property type="term" value="F:branched-chain amino acid transmembrane transporter activity"/>
    <property type="evidence" value="ECO:0007669"/>
    <property type="project" value="InterPro"/>
</dbReference>
<proteinExistence type="predicted"/>
<keyword evidence="2" id="KW-1003">Cell membrane</keyword>
<dbReference type="PANTHER" id="PTHR30482:SF10">
    <property type="entry name" value="HIGH-AFFINITY BRANCHED-CHAIN AMINO ACID TRANSPORT PROTEIN BRAE"/>
    <property type="match status" value="1"/>
</dbReference>
<evidence type="ECO:0000256" key="6">
    <source>
        <dbReference type="SAM" id="Phobius"/>
    </source>
</evidence>
<accession>A0A7H0GL18</accession>
<dbReference type="Proteomes" id="UP000516028">
    <property type="component" value="Chromosome"/>
</dbReference>
<dbReference type="PANTHER" id="PTHR30482">
    <property type="entry name" value="HIGH-AFFINITY BRANCHED-CHAIN AMINO ACID TRANSPORT SYSTEM PERMEASE"/>
    <property type="match status" value="1"/>
</dbReference>
<dbReference type="AlphaFoldDB" id="A0A7H0GL18"/>
<evidence type="ECO:0000256" key="4">
    <source>
        <dbReference type="ARBA" id="ARBA00022989"/>
    </source>
</evidence>
<name>A0A7H0GL18_9BURK</name>
<evidence type="ECO:0000256" key="2">
    <source>
        <dbReference type="ARBA" id="ARBA00022475"/>
    </source>
</evidence>
<dbReference type="GO" id="GO:0005886">
    <property type="term" value="C:plasma membrane"/>
    <property type="evidence" value="ECO:0007669"/>
    <property type="project" value="UniProtKB-SubCell"/>
</dbReference>
<keyword evidence="4 6" id="KW-1133">Transmembrane helix</keyword>
<feature type="transmembrane region" description="Helical" evidence="6">
    <location>
        <begin position="7"/>
        <end position="26"/>
    </location>
</feature>
<dbReference type="InterPro" id="IPR043428">
    <property type="entry name" value="LivM-like"/>
</dbReference>
<dbReference type="CDD" id="cd06581">
    <property type="entry name" value="TM_PBP1_LivM_like"/>
    <property type="match status" value="1"/>
</dbReference>
<dbReference type="KEGG" id="daer:H9K75_02065"/>
<evidence type="ECO:0000256" key="1">
    <source>
        <dbReference type="ARBA" id="ARBA00004651"/>
    </source>
</evidence>
<keyword evidence="8" id="KW-1185">Reference proteome</keyword>
<feature type="transmembrane region" description="Helical" evidence="6">
    <location>
        <begin position="105"/>
        <end position="122"/>
    </location>
</feature>
<dbReference type="RefSeq" id="WP_187724576.1">
    <property type="nucleotide sequence ID" value="NZ_CP060783.1"/>
</dbReference>
<evidence type="ECO:0000313" key="8">
    <source>
        <dbReference type="Proteomes" id="UP000516028"/>
    </source>
</evidence>
<feature type="transmembrane region" description="Helical" evidence="6">
    <location>
        <begin position="152"/>
        <end position="172"/>
    </location>
</feature>
<keyword evidence="3 6" id="KW-0812">Transmembrane</keyword>
<dbReference type="EMBL" id="CP060783">
    <property type="protein sequence ID" value="QNP48984.1"/>
    <property type="molecule type" value="Genomic_DNA"/>
</dbReference>
<organism evidence="7 8">
    <name type="scientific">Diaphorobacter aerolatus</name>
    <dbReference type="NCBI Taxonomy" id="1288495"/>
    <lineage>
        <taxon>Bacteria</taxon>
        <taxon>Pseudomonadati</taxon>
        <taxon>Pseudomonadota</taxon>
        <taxon>Betaproteobacteria</taxon>
        <taxon>Burkholderiales</taxon>
        <taxon>Comamonadaceae</taxon>
        <taxon>Diaphorobacter</taxon>
    </lineage>
</organism>
<feature type="transmembrane region" description="Helical" evidence="6">
    <location>
        <begin position="203"/>
        <end position="223"/>
    </location>
</feature>
<evidence type="ECO:0000256" key="5">
    <source>
        <dbReference type="ARBA" id="ARBA00023136"/>
    </source>
</evidence>
<comment type="subcellular location">
    <subcellularLocation>
        <location evidence="1">Cell membrane</location>
        <topology evidence="1">Multi-pass membrane protein</topology>
    </subcellularLocation>
</comment>
<keyword evidence="5 6" id="KW-0472">Membrane</keyword>
<gene>
    <name evidence="7" type="ORF">H9K75_02065</name>
</gene>
<reference evidence="7 8" key="1">
    <citation type="submission" date="2020-08" db="EMBL/GenBank/DDBJ databases">
        <title>Genome sequence of Diaphorobacter aerolatus KACC 16536T.</title>
        <authorList>
            <person name="Hyun D.-W."/>
            <person name="Bae J.-W."/>
        </authorList>
    </citation>
    <scope>NUCLEOTIDE SEQUENCE [LARGE SCALE GENOMIC DNA]</scope>
    <source>
        <strain evidence="7 8">KACC 16536</strain>
    </source>
</reference>
<feature type="transmembrane region" description="Helical" evidence="6">
    <location>
        <begin position="238"/>
        <end position="265"/>
    </location>
</feature>
<evidence type="ECO:0000313" key="7">
    <source>
        <dbReference type="EMBL" id="QNP48984.1"/>
    </source>
</evidence>
<dbReference type="Pfam" id="PF02653">
    <property type="entry name" value="BPD_transp_2"/>
    <property type="match status" value="1"/>
</dbReference>
<feature type="transmembrane region" description="Helical" evidence="6">
    <location>
        <begin position="272"/>
        <end position="291"/>
    </location>
</feature>
<sequence>MKTSIRYFCLLLVLVVIAIPMGPYQTDVYRKLLIWVSMALSFNFLFGVAGQLAFSHFTFYGLGAYSVVILSYQAGLPVSVAAVLALVLCALIALAVAIPSTRLTGFYLALATLALAQLVTVLQHEGGSLTGGANGLANYPVPSVFGIRAEGLPFTAVIAVLLLGTVAALRALDRSYFGRACRAVRDDPNTAAAMGIDVVRTKVVAYMATSVMAAAAGMCYAFVDRNVNPAAFGVEYSFLLLFAVVVGGVGSMWGAIIGAVLVFALPLYLAPVIGHYHVLVFGVVVVLIVLLEPRGLIGLGQRLKHIGGRS</sequence>
<feature type="transmembrane region" description="Helical" evidence="6">
    <location>
        <begin position="32"/>
        <end position="50"/>
    </location>
</feature>
<feature type="transmembrane region" description="Helical" evidence="6">
    <location>
        <begin position="80"/>
        <end position="98"/>
    </location>
</feature>
<evidence type="ECO:0000256" key="3">
    <source>
        <dbReference type="ARBA" id="ARBA00022692"/>
    </source>
</evidence>
<dbReference type="InterPro" id="IPR001851">
    <property type="entry name" value="ABC_transp_permease"/>
</dbReference>